<evidence type="ECO:0000313" key="3">
    <source>
        <dbReference type="WBParaSite" id="NBR_0002018601-mRNA-1"/>
    </source>
</evidence>
<protein>
    <submittedName>
        <fullName evidence="3">LisH domain-containing protein</fullName>
    </submittedName>
</protein>
<proteinExistence type="predicted"/>
<organism evidence="3">
    <name type="scientific">Nippostrongylus brasiliensis</name>
    <name type="common">Rat hookworm</name>
    <dbReference type="NCBI Taxonomy" id="27835"/>
    <lineage>
        <taxon>Eukaryota</taxon>
        <taxon>Metazoa</taxon>
        <taxon>Ecdysozoa</taxon>
        <taxon>Nematoda</taxon>
        <taxon>Chromadorea</taxon>
        <taxon>Rhabditida</taxon>
        <taxon>Rhabditina</taxon>
        <taxon>Rhabditomorpha</taxon>
        <taxon>Strongyloidea</taxon>
        <taxon>Heligmosomidae</taxon>
        <taxon>Nippostrongylus</taxon>
    </lineage>
</organism>
<name>A0A0N4YSG4_NIPBR</name>
<reference evidence="3" key="1">
    <citation type="submission" date="2017-02" db="UniProtKB">
        <authorList>
            <consortium name="WormBaseParasite"/>
        </authorList>
    </citation>
    <scope>IDENTIFICATION</scope>
</reference>
<gene>
    <name evidence="1" type="ORF">NBR_LOCUS20186</name>
</gene>
<evidence type="ECO:0000313" key="1">
    <source>
        <dbReference type="EMBL" id="VDL83923.1"/>
    </source>
</evidence>
<evidence type="ECO:0000313" key="2">
    <source>
        <dbReference type="Proteomes" id="UP000271162"/>
    </source>
</evidence>
<reference evidence="1 2" key="2">
    <citation type="submission" date="2018-11" db="EMBL/GenBank/DDBJ databases">
        <authorList>
            <consortium name="Pathogen Informatics"/>
        </authorList>
    </citation>
    <scope>NUCLEOTIDE SEQUENCE [LARGE SCALE GENOMIC DNA]</scope>
</reference>
<sequence>MSSSKEEVLQNLIAFCRKYTVKMPIHCVSARDGFHASEMETRLSKMKNINDALMFFVVYFELLKDGQTVDADIY</sequence>
<dbReference type="EMBL" id="UYSL01024884">
    <property type="protein sequence ID" value="VDL83923.1"/>
    <property type="molecule type" value="Genomic_DNA"/>
</dbReference>
<dbReference type="AlphaFoldDB" id="A0A0N4YSG4"/>
<accession>A0A0N4YSG4</accession>
<dbReference type="WBParaSite" id="NBR_0002018601-mRNA-1">
    <property type="protein sequence ID" value="NBR_0002018601-mRNA-1"/>
    <property type="gene ID" value="NBR_0002018601"/>
</dbReference>
<keyword evidence="2" id="KW-1185">Reference proteome</keyword>
<dbReference type="Proteomes" id="UP000271162">
    <property type="component" value="Unassembled WGS sequence"/>
</dbReference>